<dbReference type="PROSITE" id="PS51755">
    <property type="entry name" value="OMPR_PHOB"/>
    <property type="match status" value="1"/>
</dbReference>
<evidence type="ECO:0000313" key="5">
    <source>
        <dbReference type="EMBL" id="GAA3930148.1"/>
    </source>
</evidence>
<dbReference type="EMBL" id="BAABBN010000007">
    <property type="protein sequence ID" value="GAA3930148.1"/>
    <property type="molecule type" value="Genomic_DNA"/>
</dbReference>
<dbReference type="Gene3D" id="1.10.10.10">
    <property type="entry name" value="Winged helix-like DNA-binding domain superfamily/Winged helix DNA-binding domain"/>
    <property type="match status" value="1"/>
</dbReference>
<dbReference type="InterPro" id="IPR001867">
    <property type="entry name" value="OmpR/PhoB-type_DNA-bd"/>
</dbReference>
<feature type="transmembrane region" description="Helical" evidence="3">
    <location>
        <begin position="170"/>
        <end position="190"/>
    </location>
</feature>
<evidence type="ECO:0000256" key="3">
    <source>
        <dbReference type="SAM" id="Phobius"/>
    </source>
</evidence>
<dbReference type="CDD" id="cd00383">
    <property type="entry name" value="trans_reg_C"/>
    <property type="match status" value="1"/>
</dbReference>
<evidence type="ECO:0000313" key="6">
    <source>
        <dbReference type="Proteomes" id="UP001501565"/>
    </source>
</evidence>
<keyword evidence="3" id="KW-0472">Membrane</keyword>
<protein>
    <recommendedName>
        <fullName evidence="4">OmpR/PhoB-type domain-containing protein</fullName>
    </recommendedName>
</protein>
<keyword evidence="1 2" id="KW-0238">DNA-binding</keyword>
<sequence length="262" mass="29008">MDIYSFASGGIINLHKAEIKAADGSKHSLGHKENELLRLLLTASPDVVDKNTITETVWQRPVISESAISVAIAKLRKLLRNISKDEIEIITAKGVGYRLTLAPDVQVKAFDDQSASGPSSVQASLRLSGQSVSPETLLTDEEKDCLQDVNTFEGEEYIDQKFGSLYWKHCLILVILAVSLSAFSYLSWVYGFTKCRELVNGEAIVTSGNIHQVRHLCWSEIGERDALRIIRSVDVTEASVVLIDKDEALKLYTQDGELIKND</sequence>
<feature type="DNA-binding region" description="OmpR/PhoB-type" evidence="2">
    <location>
        <begin position="1"/>
        <end position="101"/>
    </location>
</feature>
<dbReference type="Pfam" id="PF00486">
    <property type="entry name" value="Trans_reg_C"/>
    <property type="match status" value="1"/>
</dbReference>
<reference evidence="6" key="1">
    <citation type="journal article" date="2019" name="Int. J. Syst. Evol. Microbiol.">
        <title>The Global Catalogue of Microorganisms (GCM) 10K type strain sequencing project: providing services to taxonomists for standard genome sequencing and annotation.</title>
        <authorList>
            <consortium name="The Broad Institute Genomics Platform"/>
            <consortium name="The Broad Institute Genome Sequencing Center for Infectious Disease"/>
            <person name="Wu L."/>
            <person name="Ma J."/>
        </authorList>
    </citation>
    <scope>NUCLEOTIDE SEQUENCE [LARGE SCALE GENOMIC DNA]</scope>
    <source>
        <strain evidence="6">JCM 17551</strain>
    </source>
</reference>
<organism evidence="5 6">
    <name type="scientific">Litoribacillus peritrichatus</name>
    <dbReference type="NCBI Taxonomy" id="718191"/>
    <lineage>
        <taxon>Bacteria</taxon>
        <taxon>Pseudomonadati</taxon>
        <taxon>Pseudomonadota</taxon>
        <taxon>Gammaproteobacteria</taxon>
        <taxon>Oceanospirillales</taxon>
        <taxon>Oceanospirillaceae</taxon>
        <taxon>Litoribacillus</taxon>
    </lineage>
</organism>
<dbReference type="InterPro" id="IPR036388">
    <property type="entry name" value="WH-like_DNA-bd_sf"/>
</dbReference>
<dbReference type="Proteomes" id="UP001501565">
    <property type="component" value="Unassembled WGS sequence"/>
</dbReference>
<dbReference type="InterPro" id="IPR016032">
    <property type="entry name" value="Sig_transdc_resp-reg_C-effctor"/>
</dbReference>
<evidence type="ECO:0000256" key="2">
    <source>
        <dbReference type="PROSITE-ProRule" id="PRU01091"/>
    </source>
</evidence>
<evidence type="ECO:0000259" key="4">
    <source>
        <dbReference type="PROSITE" id="PS51755"/>
    </source>
</evidence>
<evidence type="ECO:0000256" key="1">
    <source>
        <dbReference type="ARBA" id="ARBA00023125"/>
    </source>
</evidence>
<dbReference type="RefSeq" id="WP_344799228.1">
    <property type="nucleotide sequence ID" value="NZ_BAABBN010000007.1"/>
</dbReference>
<keyword evidence="3" id="KW-0812">Transmembrane</keyword>
<name>A0ABP7MTY2_9GAMM</name>
<proteinExistence type="predicted"/>
<keyword evidence="6" id="KW-1185">Reference proteome</keyword>
<accession>A0ABP7MTY2</accession>
<feature type="domain" description="OmpR/PhoB-type" evidence="4">
    <location>
        <begin position="1"/>
        <end position="101"/>
    </location>
</feature>
<dbReference type="SUPFAM" id="SSF46894">
    <property type="entry name" value="C-terminal effector domain of the bipartite response regulators"/>
    <property type="match status" value="1"/>
</dbReference>
<keyword evidence="3" id="KW-1133">Transmembrane helix</keyword>
<comment type="caution">
    <text evidence="5">The sequence shown here is derived from an EMBL/GenBank/DDBJ whole genome shotgun (WGS) entry which is preliminary data.</text>
</comment>
<gene>
    <name evidence="5" type="ORF">GCM10022277_28550</name>
</gene>
<dbReference type="SMART" id="SM00862">
    <property type="entry name" value="Trans_reg_C"/>
    <property type="match status" value="1"/>
</dbReference>